<dbReference type="AlphaFoldDB" id="A0A1D3TSD4"/>
<dbReference type="STRING" id="1619234.SAMN05421730_100681"/>
<evidence type="ECO:0000313" key="2">
    <source>
        <dbReference type="Proteomes" id="UP000199315"/>
    </source>
</evidence>
<dbReference type="OrthoDB" id="1765896at2"/>
<accession>A0A1D3TSD4</accession>
<evidence type="ECO:0000313" key="1">
    <source>
        <dbReference type="EMBL" id="SCP96790.1"/>
    </source>
</evidence>
<reference evidence="1 2" key="1">
    <citation type="submission" date="2016-09" db="EMBL/GenBank/DDBJ databases">
        <authorList>
            <person name="Capua I."/>
            <person name="De Benedictis P."/>
            <person name="Joannis T."/>
            <person name="Lombin L.H."/>
            <person name="Cattoli G."/>
        </authorList>
    </citation>
    <scope>NUCLEOTIDE SEQUENCE [LARGE SCALE GENOMIC DNA]</scope>
    <source>
        <strain evidence="1 2">GluBS11</strain>
    </source>
</reference>
<organism evidence="1 2">
    <name type="scientific">Anaerobium acetethylicum</name>
    <dbReference type="NCBI Taxonomy" id="1619234"/>
    <lineage>
        <taxon>Bacteria</taxon>
        <taxon>Bacillati</taxon>
        <taxon>Bacillota</taxon>
        <taxon>Clostridia</taxon>
        <taxon>Lachnospirales</taxon>
        <taxon>Lachnospiraceae</taxon>
        <taxon>Anaerobium</taxon>
    </lineage>
</organism>
<sequence length="126" mass="14534">MEEKKMYRLGDIEEVIAEMDFSDTDDDIAEIDADLEFWISGWYVVIPSLGIHVREGVACTFDEEENMFMPDFDVTVVCEGEIASETWMYYEQDGILITLANWLNGRMPIDAIEKLECYIEIANVTN</sequence>
<name>A0A1D3TSD4_9FIRM</name>
<dbReference type="Proteomes" id="UP000199315">
    <property type="component" value="Unassembled WGS sequence"/>
</dbReference>
<dbReference type="EMBL" id="FMKA01000006">
    <property type="protein sequence ID" value="SCP96790.1"/>
    <property type="molecule type" value="Genomic_DNA"/>
</dbReference>
<protein>
    <submittedName>
        <fullName evidence="1">Uncharacterized protein</fullName>
    </submittedName>
</protein>
<proteinExistence type="predicted"/>
<keyword evidence="2" id="KW-1185">Reference proteome</keyword>
<gene>
    <name evidence="1" type="ORF">SAMN05421730_100681</name>
</gene>
<dbReference type="RefSeq" id="WP_091232327.1">
    <property type="nucleotide sequence ID" value="NZ_FMKA01000006.1"/>
</dbReference>